<comment type="similarity">
    <text evidence="1">Belongs to the short-chain dehydrogenases/reductases (SDR) family.</text>
</comment>
<dbReference type="PROSITE" id="PS00061">
    <property type="entry name" value="ADH_SHORT"/>
    <property type="match status" value="1"/>
</dbReference>
<reference evidence="2 3" key="1">
    <citation type="submission" date="2015-09" db="EMBL/GenBank/DDBJ databases">
        <authorList>
            <person name="Jackson K.R."/>
            <person name="Lunt B.L."/>
            <person name="Fisher J.N.B."/>
            <person name="Gardner A.V."/>
            <person name="Bailey M.E."/>
            <person name="Deus L.M."/>
            <person name="Earl A.S."/>
            <person name="Gibby P.D."/>
            <person name="Hartmann K.A."/>
            <person name="Liu J.E."/>
            <person name="Manci A.M."/>
            <person name="Nielsen D.A."/>
            <person name="Solomon M.B."/>
            <person name="Breakwell D.P."/>
            <person name="Burnett S.H."/>
            <person name="Grose J.H."/>
        </authorList>
    </citation>
    <scope>NUCLEOTIDE SEQUENCE [LARGE SCALE GENOMIC DNA]</scope>
    <source>
        <strain evidence="2 3">16</strain>
    </source>
</reference>
<reference evidence="2 3" key="2">
    <citation type="submission" date="2015-10" db="EMBL/GenBank/DDBJ databases">
        <title>Draft Genome Sequence of Prosthecomicrobium hirschii ATCC 27832.</title>
        <authorList>
            <person name="Daniel J."/>
            <person name="Givan S.A."/>
            <person name="Brun Y.V."/>
            <person name="Brown P.J."/>
        </authorList>
    </citation>
    <scope>NUCLEOTIDE SEQUENCE [LARGE SCALE GENOMIC DNA]</scope>
    <source>
        <strain evidence="2 3">16</strain>
    </source>
</reference>
<accession>A0A0P6WKB0</accession>
<dbReference type="PRINTS" id="PR00080">
    <property type="entry name" value="SDRFAMILY"/>
</dbReference>
<evidence type="ECO:0000313" key="2">
    <source>
        <dbReference type="EMBL" id="KPL55183.1"/>
    </source>
</evidence>
<dbReference type="InterPro" id="IPR036291">
    <property type="entry name" value="NAD(P)-bd_dom_sf"/>
</dbReference>
<keyword evidence="3" id="KW-1185">Reference proteome</keyword>
<dbReference type="SUPFAM" id="SSF51735">
    <property type="entry name" value="NAD(P)-binding Rossmann-fold domains"/>
    <property type="match status" value="1"/>
</dbReference>
<dbReference type="PRINTS" id="PR00081">
    <property type="entry name" value="GDHRDH"/>
</dbReference>
<dbReference type="InterPro" id="IPR002347">
    <property type="entry name" value="SDR_fam"/>
</dbReference>
<name>A0A0P6WKB0_9HYPH</name>
<dbReference type="EMBL" id="LJYW01000001">
    <property type="protein sequence ID" value="KPL55183.1"/>
    <property type="molecule type" value="Genomic_DNA"/>
</dbReference>
<evidence type="ECO:0000256" key="1">
    <source>
        <dbReference type="ARBA" id="ARBA00006484"/>
    </source>
</evidence>
<dbReference type="Proteomes" id="UP000048984">
    <property type="component" value="Unassembled WGS sequence"/>
</dbReference>
<evidence type="ECO:0000313" key="3">
    <source>
        <dbReference type="Proteomes" id="UP000048984"/>
    </source>
</evidence>
<gene>
    <name evidence="2" type="ORF">ABB55_25555</name>
</gene>
<sequence length="246" mass="25362">MTGRFQDQGVIVTGGARGIGLGIAARLAAEGARVAIWDLAPEAFDVDRAGFEPAALLPVDIADEASVAHAAEASLARLGRIDVLVCNAGINGPVVETVAYPLETWNRVLAVNLTGTFLCCRAVVPHMTARGYGRIVNVASIGGKEGVPGISAYTAAKAGVIGFTRTLARELATTGVLVNAVAPAMVETELLSQMTPAHIEASRAKIPMGRFLAIPELAAVVAFAASPENAFTTGFTFDATGGRADY</sequence>
<dbReference type="Gene3D" id="3.40.50.720">
    <property type="entry name" value="NAD(P)-binding Rossmann-like Domain"/>
    <property type="match status" value="1"/>
</dbReference>
<dbReference type="RefSeq" id="WP_054361350.1">
    <property type="nucleotide sequence ID" value="NZ_LJYW01000001.1"/>
</dbReference>
<dbReference type="FunFam" id="3.40.50.720:FF:000084">
    <property type="entry name" value="Short-chain dehydrogenase reductase"/>
    <property type="match status" value="1"/>
</dbReference>
<dbReference type="STRING" id="665126.ABB55_25555"/>
<comment type="caution">
    <text evidence="2">The sequence shown here is derived from an EMBL/GenBank/DDBJ whole genome shotgun (WGS) entry which is preliminary data.</text>
</comment>
<dbReference type="Pfam" id="PF13561">
    <property type="entry name" value="adh_short_C2"/>
    <property type="match status" value="1"/>
</dbReference>
<dbReference type="InterPro" id="IPR050259">
    <property type="entry name" value="SDR"/>
</dbReference>
<proteinExistence type="inferred from homology"/>
<protein>
    <submittedName>
        <fullName evidence="2">3-oxoacyl-ACP reductase</fullName>
    </submittedName>
</protein>
<dbReference type="AlphaFoldDB" id="A0A0P6WKB0"/>
<dbReference type="PANTHER" id="PTHR42879:SF2">
    <property type="entry name" value="3-OXOACYL-[ACYL-CARRIER-PROTEIN] REDUCTASE FABG"/>
    <property type="match status" value="1"/>
</dbReference>
<dbReference type="PANTHER" id="PTHR42879">
    <property type="entry name" value="3-OXOACYL-(ACYL-CARRIER-PROTEIN) REDUCTASE"/>
    <property type="match status" value="1"/>
</dbReference>
<dbReference type="InterPro" id="IPR020904">
    <property type="entry name" value="Sc_DH/Rdtase_CS"/>
</dbReference>
<dbReference type="GO" id="GO:0032787">
    <property type="term" value="P:monocarboxylic acid metabolic process"/>
    <property type="evidence" value="ECO:0007669"/>
    <property type="project" value="UniProtKB-ARBA"/>
</dbReference>
<organism evidence="2 3">
    <name type="scientific">Prosthecodimorpha hirschii</name>
    <dbReference type="NCBI Taxonomy" id="665126"/>
    <lineage>
        <taxon>Bacteria</taxon>
        <taxon>Pseudomonadati</taxon>
        <taxon>Pseudomonadota</taxon>
        <taxon>Alphaproteobacteria</taxon>
        <taxon>Hyphomicrobiales</taxon>
        <taxon>Ancalomicrobiaceae</taxon>
        <taxon>Prosthecodimorpha</taxon>
    </lineage>
</organism>